<comment type="caution">
    <text evidence="1">The sequence shown here is derived from an EMBL/GenBank/DDBJ whole genome shotgun (WGS) entry which is preliminary data.</text>
</comment>
<evidence type="ECO:0000313" key="1">
    <source>
        <dbReference type="EMBL" id="KKL51159.1"/>
    </source>
</evidence>
<dbReference type="EMBL" id="LAZR01032342">
    <property type="protein sequence ID" value="KKL51159.1"/>
    <property type="molecule type" value="Genomic_DNA"/>
</dbReference>
<gene>
    <name evidence="1" type="ORF">LCGC14_2298260</name>
</gene>
<reference evidence="1" key="1">
    <citation type="journal article" date="2015" name="Nature">
        <title>Complex archaea that bridge the gap between prokaryotes and eukaryotes.</title>
        <authorList>
            <person name="Spang A."/>
            <person name="Saw J.H."/>
            <person name="Jorgensen S.L."/>
            <person name="Zaremba-Niedzwiedzka K."/>
            <person name="Martijn J."/>
            <person name="Lind A.E."/>
            <person name="van Eijk R."/>
            <person name="Schleper C."/>
            <person name="Guy L."/>
            <person name="Ettema T.J."/>
        </authorList>
    </citation>
    <scope>NUCLEOTIDE SEQUENCE</scope>
</reference>
<dbReference type="AlphaFoldDB" id="A0A0F9CPP0"/>
<sequence length="102" mass="12299">MPYIEKEERKPYKKPVNDLFERLKGKPVGHMNYVISRLLWKMWYRERSYTMGCKIAGTLILVLLEFVRRHLNKYEDEKIVENGDVDDFDVHGNDIECFDDEK</sequence>
<name>A0A0F9CPP0_9ZZZZ</name>
<proteinExistence type="predicted"/>
<accession>A0A0F9CPP0</accession>
<organism evidence="1">
    <name type="scientific">marine sediment metagenome</name>
    <dbReference type="NCBI Taxonomy" id="412755"/>
    <lineage>
        <taxon>unclassified sequences</taxon>
        <taxon>metagenomes</taxon>
        <taxon>ecological metagenomes</taxon>
    </lineage>
</organism>
<protein>
    <submittedName>
        <fullName evidence="1">Uncharacterized protein</fullName>
    </submittedName>
</protein>
<dbReference type="InterPro" id="IPR054194">
    <property type="entry name" value="DUF6899"/>
</dbReference>
<dbReference type="Pfam" id="PF21840">
    <property type="entry name" value="DUF6899"/>
    <property type="match status" value="1"/>
</dbReference>